<accession>A0A926QV20</accession>
<feature type="transmembrane region" description="Helical" evidence="10">
    <location>
        <begin position="95"/>
        <end position="117"/>
    </location>
</feature>
<keyword evidence="4" id="KW-1003">Cell membrane</keyword>
<evidence type="ECO:0000256" key="9">
    <source>
        <dbReference type="RuleBase" id="RU003346"/>
    </source>
</evidence>
<feature type="transmembrane region" description="Helical" evidence="10">
    <location>
        <begin position="152"/>
        <end position="170"/>
    </location>
</feature>
<dbReference type="PANTHER" id="PTHR48020:SF12">
    <property type="entry name" value="PROTON MYO-INOSITOL COTRANSPORTER"/>
    <property type="match status" value="1"/>
</dbReference>
<comment type="similarity">
    <text evidence="2 9">Belongs to the major facilitator superfamily. Sugar transporter (TC 2.A.1.1) family.</text>
</comment>
<keyword evidence="5" id="KW-0762">Sugar transport</keyword>
<evidence type="ECO:0000256" key="6">
    <source>
        <dbReference type="ARBA" id="ARBA00022692"/>
    </source>
</evidence>
<organism evidence="12 13">
    <name type="scientific">Streptomyces griseicoloratus</name>
    <dbReference type="NCBI Taxonomy" id="2752516"/>
    <lineage>
        <taxon>Bacteria</taxon>
        <taxon>Bacillati</taxon>
        <taxon>Actinomycetota</taxon>
        <taxon>Actinomycetes</taxon>
        <taxon>Kitasatosporales</taxon>
        <taxon>Streptomycetaceae</taxon>
        <taxon>Streptomyces</taxon>
    </lineage>
</organism>
<feature type="transmembrane region" description="Helical" evidence="10">
    <location>
        <begin position="367"/>
        <end position="389"/>
    </location>
</feature>
<dbReference type="FunFam" id="1.20.1250.20:FF:000218">
    <property type="entry name" value="facilitated trehalose transporter Tret1"/>
    <property type="match status" value="1"/>
</dbReference>
<proteinExistence type="inferred from homology"/>
<feature type="transmembrane region" description="Helical" evidence="10">
    <location>
        <begin position="65"/>
        <end position="83"/>
    </location>
</feature>
<evidence type="ECO:0000256" key="5">
    <source>
        <dbReference type="ARBA" id="ARBA00022597"/>
    </source>
</evidence>
<dbReference type="InterPro" id="IPR036259">
    <property type="entry name" value="MFS_trans_sf"/>
</dbReference>
<keyword evidence="8 10" id="KW-0472">Membrane</keyword>
<keyword evidence="13" id="KW-1185">Reference proteome</keyword>
<evidence type="ECO:0000259" key="11">
    <source>
        <dbReference type="PROSITE" id="PS50850"/>
    </source>
</evidence>
<feature type="domain" description="Major facilitator superfamily (MFS) profile" evidence="11">
    <location>
        <begin position="28"/>
        <end position="455"/>
    </location>
</feature>
<evidence type="ECO:0000256" key="4">
    <source>
        <dbReference type="ARBA" id="ARBA00022475"/>
    </source>
</evidence>
<dbReference type="Proteomes" id="UP000621210">
    <property type="component" value="Unassembled WGS sequence"/>
</dbReference>
<evidence type="ECO:0000313" key="13">
    <source>
        <dbReference type="Proteomes" id="UP000621210"/>
    </source>
</evidence>
<evidence type="ECO:0000256" key="3">
    <source>
        <dbReference type="ARBA" id="ARBA00022448"/>
    </source>
</evidence>
<keyword evidence="7 10" id="KW-1133">Transmembrane helix</keyword>
<reference evidence="12" key="2">
    <citation type="submission" date="2020-09" db="EMBL/GenBank/DDBJ databases">
        <authorList>
            <person name="Luo X."/>
        </authorList>
    </citation>
    <scope>NUCLEOTIDE SEQUENCE</scope>
    <source>
        <strain evidence="12">TRM S81-3</strain>
    </source>
</reference>
<dbReference type="PRINTS" id="PR00171">
    <property type="entry name" value="SUGRTRNSPORT"/>
</dbReference>
<dbReference type="PROSITE" id="PS50850">
    <property type="entry name" value="MFS"/>
    <property type="match status" value="1"/>
</dbReference>
<dbReference type="InterPro" id="IPR020846">
    <property type="entry name" value="MFS_dom"/>
</dbReference>
<dbReference type="SUPFAM" id="SSF103473">
    <property type="entry name" value="MFS general substrate transporter"/>
    <property type="match status" value="1"/>
</dbReference>
<protein>
    <submittedName>
        <fullName evidence="12">Sugar porter family MFS transporter</fullName>
    </submittedName>
</protein>
<feature type="transmembrane region" description="Helical" evidence="10">
    <location>
        <begin position="123"/>
        <end position="140"/>
    </location>
</feature>
<dbReference type="PROSITE" id="PS00217">
    <property type="entry name" value="SUGAR_TRANSPORT_2"/>
    <property type="match status" value="1"/>
</dbReference>
<feature type="transmembrane region" description="Helical" evidence="10">
    <location>
        <begin position="433"/>
        <end position="451"/>
    </location>
</feature>
<dbReference type="InterPro" id="IPR050814">
    <property type="entry name" value="Myo-inositol_Transporter"/>
</dbReference>
<dbReference type="Pfam" id="PF00083">
    <property type="entry name" value="Sugar_tr"/>
    <property type="match status" value="1"/>
</dbReference>
<evidence type="ECO:0000256" key="8">
    <source>
        <dbReference type="ARBA" id="ARBA00023136"/>
    </source>
</evidence>
<dbReference type="InterPro" id="IPR005829">
    <property type="entry name" value="Sugar_transporter_CS"/>
</dbReference>
<evidence type="ECO:0000313" key="12">
    <source>
        <dbReference type="EMBL" id="MBD0424555.1"/>
    </source>
</evidence>
<dbReference type="GO" id="GO:0005886">
    <property type="term" value="C:plasma membrane"/>
    <property type="evidence" value="ECO:0007669"/>
    <property type="project" value="UniProtKB-SubCell"/>
</dbReference>
<dbReference type="InterPro" id="IPR005828">
    <property type="entry name" value="MFS_sugar_transport-like"/>
</dbReference>
<name>A0A926QV20_9ACTN</name>
<feature type="transmembrane region" description="Helical" evidence="10">
    <location>
        <begin position="32"/>
        <end position="53"/>
    </location>
</feature>
<feature type="transmembrane region" description="Helical" evidence="10">
    <location>
        <begin position="309"/>
        <end position="330"/>
    </location>
</feature>
<comment type="caution">
    <text evidence="12">The sequence shown here is derived from an EMBL/GenBank/DDBJ whole genome shotgun (WGS) entry which is preliminary data.</text>
</comment>
<evidence type="ECO:0000256" key="1">
    <source>
        <dbReference type="ARBA" id="ARBA00004651"/>
    </source>
</evidence>
<evidence type="ECO:0000256" key="7">
    <source>
        <dbReference type="ARBA" id="ARBA00022989"/>
    </source>
</evidence>
<dbReference type="PROSITE" id="PS00216">
    <property type="entry name" value="SUGAR_TRANSPORT_1"/>
    <property type="match status" value="2"/>
</dbReference>
<dbReference type="NCBIfam" id="TIGR00879">
    <property type="entry name" value="SP"/>
    <property type="match status" value="1"/>
</dbReference>
<reference evidence="12" key="1">
    <citation type="submission" date="2020-09" db="EMBL/GenBank/DDBJ databases">
        <title>Streptomyces grisecoloratus sp. nov., isolated from cotton soil.</title>
        <authorList>
            <person name="Xing L."/>
        </authorList>
    </citation>
    <scope>NUCLEOTIDE SEQUENCE</scope>
    <source>
        <strain evidence="12">TRM S81-3</strain>
    </source>
</reference>
<keyword evidence="6 10" id="KW-0812">Transmembrane</keyword>
<sequence length="483" mass="51225">MQGFTREPGVQGPLAVIPAAGKRKIFRWTATIAVGGFLFGYDTGVVSGALLFVTREFDLNAAQQGSIVSVLLIGAMVGALTAGRIADRLGRRRTLALEGVVFVVGTVIAVSATGYGMLLGARVVLGLAVGGASATVPVYLSEIAPAEIRGRILSANQLMITVGILVSYLVDLAFSGSGDWRAMFAIGLIPGCLLVLGALLVVPESPVWMIRNHRTAEVRKLIASVTGEEQADRLIAKFRSRHEEQQRSGSAAGRPERKGWRALTAPAVRPALIVGLTLAAIQQFGGINTIIYYAPTIIEKTGLTASNSIFYSVFIGVINLVMTLVSIKLVDRIGRRRLLTGSLAGMLVTLALLGLSFVAGLPSELSVVFMVLYIAAYACGVGPVFWVLVGEVFPPSARAVGSSASTTVNWLSNFVVSQAFLPVAGAIGQGETFWLFGVICVAGLVFVGRFVPETKGRDYDEVDMELQARFGRRRRPVGTGQRG</sequence>
<dbReference type="RefSeq" id="WP_188185440.1">
    <property type="nucleotide sequence ID" value="NZ_JACVQF010000235.1"/>
</dbReference>
<feature type="transmembrane region" description="Helical" evidence="10">
    <location>
        <begin position="271"/>
        <end position="294"/>
    </location>
</feature>
<feature type="transmembrane region" description="Helical" evidence="10">
    <location>
        <begin position="182"/>
        <end position="202"/>
    </location>
</feature>
<gene>
    <name evidence="12" type="ORF">H0H10_36240</name>
</gene>
<feature type="transmembrane region" description="Helical" evidence="10">
    <location>
        <begin position="342"/>
        <end position="361"/>
    </location>
</feature>
<evidence type="ECO:0000256" key="10">
    <source>
        <dbReference type="SAM" id="Phobius"/>
    </source>
</evidence>
<dbReference type="AlphaFoldDB" id="A0A926QV20"/>
<dbReference type="GO" id="GO:0022857">
    <property type="term" value="F:transmembrane transporter activity"/>
    <property type="evidence" value="ECO:0007669"/>
    <property type="project" value="InterPro"/>
</dbReference>
<comment type="subcellular location">
    <subcellularLocation>
        <location evidence="1">Cell membrane</location>
        <topology evidence="1">Multi-pass membrane protein</topology>
    </subcellularLocation>
</comment>
<dbReference type="InterPro" id="IPR003663">
    <property type="entry name" value="Sugar/inositol_transpt"/>
</dbReference>
<dbReference type="EMBL" id="JACVQF010000235">
    <property type="protein sequence ID" value="MBD0424555.1"/>
    <property type="molecule type" value="Genomic_DNA"/>
</dbReference>
<evidence type="ECO:0000256" key="2">
    <source>
        <dbReference type="ARBA" id="ARBA00010992"/>
    </source>
</evidence>
<feature type="transmembrane region" description="Helical" evidence="10">
    <location>
        <begin position="410"/>
        <end position="427"/>
    </location>
</feature>
<dbReference type="PANTHER" id="PTHR48020">
    <property type="entry name" value="PROTON MYO-INOSITOL COTRANSPORTER"/>
    <property type="match status" value="1"/>
</dbReference>
<keyword evidence="3 9" id="KW-0813">Transport</keyword>
<dbReference type="Gene3D" id="1.20.1250.20">
    <property type="entry name" value="MFS general substrate transporter like domains"/>
    <property type="match status" value="1"/>
</dbReference>